<dbReference type="FunFam" id="1.25.40.10:FF:000073">
    <property type="entry name" value="Pentatricopeptide repeat-containing protein chloroplastic"/>
    <property type="match status" value="1"/>
</dbReference>
<dbReference type="Proteomes" id="UP001064489">
    <property type="component" value="Chromosome 11"/>
</dbReference>
<accession>A0AAD5I6V2</accession>
<dbReference type="GO" id="GO:0002161">
    <property type="term" value="F:aminoacyl-tRNA deacylase activity"/>
    <property type="evidence" value="ECO:0007669"/>
    <property type="project" value="InterPro"/>
</dbReference>
<reference evidence="10" key="1">
    <citation type="journal article" date="2022" name="Plant J.">
        <title>Strategies of tolerance reflected in two North American maple genomes.</title>
        <authorList>
            <person name="McEvoy S.L."/>
            <person name="Sezen U.U."/>
            <person name="Trouern-Trend A."/>
            <person name="McMahon S.M."/>
            <person name="Schaberg P.G."/>
            <person name="Yang J."/>
            <person name="Wegrzyn J.L."/>
            <person name="Swenson N.G."/>
        </authorList>
    </citation>
    <scope>NUCLEOTIDE SEQUENCE</scope>
    <source>
        <strain evidence="10">91603</strain>
    </source>
</reference>
<evidence type="ECO:0000313" key="10">
    <source>
        <dbReference type="EMBL" id="KAI9153997.1"/>
    </source>
</evidence>
<evidence type="ECO:0000256" key="8">
    <source>
        <dbReference type="PROSITE-ProRule" id="PRU00708"/>
    </source>
</evidence>
<comment type="similarity">
    <text evidence="1">Belongs to the class-I aminoacyl-tRNA synthetase family.</text>
</comment>
<name>A0AAD5I6V2_ACENE</name>
<dbReference type="SUPFAM" id="SSF52374">
    <property type="entry name" value="Nucleotidylyl transferase"/>
    <property type="match status" value="1"/>
</dbReference>
<dbReference type="AlphaFoldDB" id="A0AAD5I6V2"/>
<keyword evidence="5" id="KW-0067">ATP-binding</keyword>
<sequence>MRELGVEINAVTMLSLIPACAGLGYFWLGTFMHCCCVKSGLVVDLSVANCLVTMYMKCGSVDYGRRLFNEIPEKGLFTWNAMISGYAQNGLASHVLELYREMKTCGVFPDAVTFVGVLSSVAHLGARSVGFSWTAIIGGYGMHGQGEVAVQLFDEMIRIGVRPDSTAFVCVLSACSHAGSGAPPRKFKGKKSKVAAKSGGQMYQWEIMRSVGISDSEISEFQAPEKWLKYFPPLAVEDLKAFGLGCDWRRSFVTTEINPFYDSFPCADHDRASGEGVQPQEYTLIKMEVLAPFPPKFAALEGRKVYLAAATLRPETMYGQTNAWVLPEGKYGAFEINENDVFIMMERAALNLADQNFSRIPKKPTWLS</sequence>
<keyword evidence="2" id="KW-0436">Ligase</keyword>
<evidence type="ECO:0000256" key="3">
    <source>
        <dbReference type="ARBA" id="ARBA00022737"/>
    </source>
</evidence>
<dbReference type="SUPFAM" id="SSF50677">
    <property type="entry name" value="ValRS/IleRS/LeuRS editing domain"/>
    <property type="match status" value="1"/>
</dbReference>
<evidence type="ECO:0000313" key="11">
    <source>
        <dbReference type="Proteomes" id="UP001064489"/>
    </source>
</evidence>
<feature type="repeat" description="PPR" evidence="8">
    <location>
        <begin position="129"/>
        <end position="163"/>
    </location>
</feature>
<dbReference type="GO" id="GO:0006429">
    <property type="term" value="P:leucyl-tRNA aminoacylation"/>
    <property type="evidence" value="ECO:0007669"/>
    <property type="project" value="InterPro"/>
</dbReference>
<dbReference type="InterPro" id="IPR004493">
    <property type="entry name" value="Leu-tRNA-synth_Ia_arc/euk"/>
</dbReference>
<proteinExistence type="inferred from homology"/>
<dbReference type="Gene3D" id="3.40.50.620">
    <property type="entry name" value="HUPs"/>
    <property type="match status" value="1"/>
</dbReference>
<evidence type="ECO:0000256" key="4">
    <source>
        <dbReference type="ARBA" id="ARBA00022741"/>
    </source>
</evidence>
<dbReference type="InterPro" id="IPR002885">
    <property type="entry name" value="PPR_rpt"/>
</dbReference>
<dbReference type="PROSITE" id="PS51375">
    <property type="entry name" value="PPR"/>
    <property type="match status" value="2"/>
</dbReference>
<keyword evidence="11" id="KW-1185">Reference proteome</keyword>
<organism evidence="10 11">
    <name type="scientific">Acer negundo</name>
    <name type="common">Box elder</name>
    <dbReference type="NCBI Taxonomy" id="4023"/>
    <lineage>
        <taxon>Eukaryota</taxon>
        <taxon>Viridiplantae</taxon>
        <taxon>Streptophyta</taxon>
        <taxon>Embryophyta</taxon>
        <taxon>Tracheophyta</taxon>
        <taxon>Spermatophyta</taxon>
        <taxon>Magnoliopsida</taxon>
        <taxon>eudicotyledons</taxon>
        <taxon>Gunneridae</taxon>
        <taxon>Pentapetalae</taxon>
        <taxon>rosids</taxon>
        <taxon>malvids</taxon>
        <taxon>Sapindales</taxon>
        <taxon>Sapindaceae</taxon>
        <taxon>Hippocastanoideae</taxon>
        <taxon>Acereae</taxon>
        <taxon>Acer</taxon>
    </lineage>
</organism>
<dbReference type="PANTHER" id="PTHR45794">
    <property type="entry name" value="LEUCYL-TRNA SYNTHETASE"/>
    <property type="match status" value="1"/>
</dbReference>
<protein>
    <submittedName>
        <fullName evidence="10">Uncharacterized protein</fullName>
    </submittedName>
</protein>
<feature type="repeat" description="PPR" evidence="8">
    <location>
        <begin position="75"/>
        <end position="109"/>
    </location>
</feature>
<keyword evidence="9" id="KW-1133">Transmembrane helix</keyword>
<dbReference type="InterPro" id="IPR011990">
    <property type="entry name" value="TPR-like_helical_dom_sf"/>
</dbReference>
<evidence type="ECO:0000256" key="7">
    <source>
        <dbReference type="ARBA" id="ARBA00023146"/>
    </source>
</evidence>
<keyword evidence="4" id="KW-0547">Nucleotide-binding</keyword>
<dbReference type="Gene3D" id="3.90.740.10">
    <property type="entry name" value="Valyl/Leucyl/Isoleucyl-tRNA synthetase, editing domain"/>
    <property type="match status" value="1"/>
</dbReference>
<reference evidence="10" key="2">
    <citation type="submission" date="2023-02" db="EMBL/GenBank/DDBJ databases">
        <authorList>
            <person name="Swenson N.G."/>
            <person name="Wegrzyn J.L."/>
            <person name="Mcevoy S.L."/>
        </authorList>
    </citation>
    <scope>NUCLEOTIDE SEQUENCE</scope>
    <source>
        <strain evidence="10">91603</strain>
        <tissue evidence="10">Leaf</tissue>
    </source>
</reference>
<dbReference type="InterPro" id="IPR009008">
    <property type="entry name" value="Val/Leu/Ile-tRNA-synth_edit"/>
</dbReference>
<gene>
    <name evidence="10" type="ORF">LWI28_019539</name>
</gene>
<evidence type="ECO:0000256" key="1">
    <source>
        <dbReference type="ARBA" id="ARBA00005594"/>
    </source>
</evidence>
<keyword evidence="9" id="KW-0472">Membrane</keyword>
<keyword evidence="6" id="KW-0648">Protein biosynthesis</keyword>
<dbReference type="EMBL" id="JAJSOW010000108">
    <property type="protein sequence ID" value="KAI9153997.1"/>
    <property type="molecule type" value="Genomic_DNA"/>
</dbReference>
<comment type="caution">
    <text evidence="10">The sequence shown here is derived from an EMBL/GenBank/DDBJ whole genome shotgun (WGS) entry which is preliminary data.</text>
</comment>
<keyword evidence="3" id="KW-0677">Repeat</keyword>
<dbReference type="PANTHER" id="PTHR45794:SF1">
    <property type="entry name" value="LEUCINE--TRNA LIGASE, CYTOPLASMIC"/>
    <property type="match status" value="1"/>
</dbReference>
<evidence type="ECO:0000256" key="9">
    <source>
        <dbReference type="SAM" id="Phobius"/>
    </source>
</evidence>
<feature type="transmembrane region" description="Helical" evidence="9">
    <location>
        <begin position="7"/>
        <end position="28"/>
    </location>
</feature>
<dbReference type="InterPro" id="IPR014729">
    <property type="entry name" value="Rossmann-like_a/b/a_fold"/>
</dbReference>
<evidence type="ECO:0000256" key="6">
    <source>
        <dbReference type="ARBA" id="ARBA00022917"/>
    </source>
</evidence>
<evidence type="ECO:0000256" key="5">
    <source>
        <dbReference type="ARBA" id="ARBA00022840"/>
    </source>
</evidence>
<keyword evidence="9" id="KW-0812">Transmembrane</keyword>
<dbReference type="Pfam" id="PF13041">
    <property type="entry name" value="PPR_2"/>
    <property type="match status" value="2"/>
</dbReference>
<dbReference type="Gene3D" id="1.25.40.10">
    <property type="entry name" value="Tetratricopeptide repeat domain"/>
    <property type="match status" value="2"/>
</dbReference>
<dbReference type="GO" id="GO:0005524">
    <property type="term" value="F:ATP binding"/>
    <property type="evidence" value="ECO:0007669"/>
    <property type="project" value="UniProtKB-KW"/>
</dbReference>
<keyword evidence="7" id="KW-0030">Aminoacyl-tRNA synthetase</keyword>
<dbReference type="GO" id="GO:0004823">
    <property type="term" value="F:leucine-tRNA ligase activity"/>
    <property type="evidence" value="ECO:0007669"/>
    <property type="project" value="InterPro"/>
</dbReference>
<dbReference type="NCBIfam" id="TIGR00756">
    <property type="entry name" value="PPR"/>
    <property type="match status" value="2"/>
</dbReference>
<evidence type="ECO:0000256" key="2">
    <source>
        <dbReference type="ARBA" id="ARBA00022598"/>
    </source>
</evidence>